<proteinExistence type="predicted"/>
<keyword evidence="2" id="KW-1185">Reference proteome</keyword>
<sequence>MPSRCSYCQKGFNERLLLPPAEPQPGSLLAQKIGTNADPVLQDLLKDPDSWPDDGEKVIANLDINYERTFAELTGDDESLPMGMGDVLNCDFAGFDLDQELKKGS</sequence>
<protein>
    <submittedName>
        <fullName evidence="1">Uncharacterized protein</fullName>
    </submittedName>
</protein>
<organism evidence="1 2">
    <name type="scientific">Cercospora berteroae</name>
    <dbReference type="NCBI Taxonomy" id="357750"/>
    <lineage>
        <taxon>Eukaryota</taxon>
        <taxon>Fungi</taxon>
        <taxon>Dikarya</taxon>
        <taxon>Ascomycota</taxon>
        <taxon>Pezizomycotina</taxon>
        <taxon>Dothideomycetes</taxon>
        <taxon>Dothideomycetidae</taxon>
        <taxon>Mycosphaerellales</taxon>
        <taxon>Mycosphaerellaceae</taxon>
        <taxon>Cercospora</taxon>
    </lineage>
</organism>
<reference evidence="2" key="1">
    <citation type="journal article" date="2017" name="bioRxiv">
        <title>Conservation of a gene cluster reveals novel cercosporin biosynthetic mechanisms and extends production to the genus Colletotrichum.</title>
        <authorList>
            <person name="de Jonge R."/>
            <person name="Ebert M.K."/>
            <person name="Huitt-Roehl C.R."/>
            <person name="Pal P."/>
            <person name="Suttle J.C."/>
            <person name="Spanner R.E."/>
            <person name="Neubauer J.D."/>
            <person name="Jurick W.M.II."/>
            <person name="Stott K.A."/>
            <person name="Secor G.A."/>
            <person name="Thomma B.P.H.J."/>
            <person name="Van de Peer Y."/>
            <person name="Townsend C.A."/>
            <person name="Bolton M.D."/>
        </authorList>
    </citation>
    <scope>NUCLEOTIDE SEQUENCE [LARGE SCALE GENOMIC DNA]</scope>
    <source>
        <strain evidence="2">CBS538.71</strain>
    </source>
</reference>
<comment type="caution">
    <text evidence="1">The sequence shown here is derived from an EMBL/GenBank/DDBJ whole genome shotgun (WGS) entry which is preliminary data.</text>
</comment>
<evidence type="ECO:0000313" key="2">
    <source>
        <dbReference type="Proteomes" id="UP000237631"/>
    </source>
</evidence>
<gene>
    <name evidence="1" type="ORF">CBER1_06770</name>
</gene>
<name>A0A2S6BSM6_9PEZI</name>
<dbReference type="AlphaFoldDB" id="A0A2S6BSM6"/>
<evidence type="ECO:0000313" key="1">
    <source>
        <dbReference type="EMBL" id="PPJ50484.1"/>
    </source>
</evidence>
<dbReference type="Proteomes" id="UP000237631">
    <property type="component" value="Unassembled WGS sequence"/>
</dbReference>
<dbReference type="OrthoDB" id="3942519at2759"/>
<accession>A0A2S6BSM6</accession>
<dbReference type="EMBL" id="PNEN01001784">
    <property type="protein sequence ID" value="PPJ50484.1"/>
    <property type="molecule type" value="Genomic_DNA"/>
</dbReference>